<sequence length="129" mass="13978">MNTAKAQLHLVHGASYTQREAAIAASLARLRNNSAGNNADKNVVILEGLPDGQDILHPTELLHVSRIAPGCFCCIGNLSLRVTLNRALRQKPANIYLGIASDAHLDKLLLTLQDPTYNQLLEINSNTSL</sequence>
<dbReference type="OrthoDB" id="8758211at2"/>
<dbReference type="RefSeq" id="WP_110254739.1">
    <property type="nucleotide sequence ID" value="NZ_QJKB01000002.1"/>
</dbReference>
<organism evidence="1 2">
    <name type="scientific">Undibacterium pigrum</name>
    <dbReference type="NCBI Taxonomy" id="401470"/>
    <lineage>
        <taxon>Bacteria</taxon>
        <taxon>Pseudomonadati</taxon>
        <taxon>Pseudomonadota</taxon>
        <taxon>Betaproteobacteria</taxon>
        <taxon>Burkholderiales</taxon>
        <taxon>Oxalobacteraceae</taxon>
        <taxon>Undibacterium</taxon>
    </lineage>
</organism>
<keyword evidence="2" id="KW-1185">Reference proteome</keyword>
<protein>
    <recommendedName>
        <fullName evidence="3">GTPase</fullName>
    </recommendedName>
</protein>
<evidence type="ECO:0000313" key="2">
    <source>
        <dbReference type="Proteomes" id="UP000247792"/>
    </source>
</evidence>
<evidence type="ECO:0000313" key="1">
    <source>
        <dbReference type="EMBL" id="PXX45293.1"/>
    </source>
</evidence>
<evidence type="ECO:0008006" key="3">
    <source>
        <dbReference type="Google" id="ProtNLM"/>
    </source>
</evidence>
<accession>A0A318JES8</accession>
<dbReference type="AlphaFoldDB" id="A0A318JES8"/>
<reference evidence="1 2" key="1">
    <citation type="submission" date="2018-05" db="EMBL/GenBank/DDBJ databases">
        <title>Genomic Encyclopedia of Type Strains, Phase IV (KMG-IV): sequencing the most valuable type-strain genomes for metagenomic binning, comparative biology and taxonomic classification.</title>
        <authorList>
            <person name="Goeker M."/>
        </authorList>
    </citation>
    <scope>NUCLEOTIDE SEQUENCE [LARGE SCALE GENOMIC DNA]</scope>
    <source>
        <strain evidence="1 2">DSM 19792</strain>
    </source>
</reference>
<name>A0A318JES8_9BURK</name>
<gene>
    <name evidence="1" type="ORF">DFR42_102521</name>
</gene>
<dbReference type="Proteomes" id="UP000247792">
    <property type="component" value="Unassembled WGS sequence"/>
</dbReference>
<proteinExistence type="predicted"/>
<dbReference type="EMBL" id="QJKB01000002">
    <property type="protein sequence ID" value="PXX45293.1"/>
    <property type="molecule type" value="Genomic_DNA"/>
</dbReference>
<comment type="caution">
    <text evidence="1">The sequence shown here is derived from an EMBL/GenBank/DDBJ whole genome shotgun (WGS) entry which is preliminary data.</text>
</comment>